<evidence type="ECO:0000313" key="2">
    <source>
        <dbReference type="Proteomes" id="UP000558475"/>
    </source>
</evidence>
<proteinExistence type="predicted"/>
<dbReference type="AlphaFoldDB" id="A0A7X6FSC1"/>
<comment type="caution">
    <text evidence="1">The sequence shown here is derived from an EMBL/GenBank/DDBJ whole genome shotgun (WGS) entry which is preliminary data.</text>
</comment>
<dbReference type="Proteomes" id="UP000558475">
    <property type="component" value="Unassembled WGS sequence"/>
</dbReference>
<organism evidence="1 2">
    <name type="scientific">Brucella tritici</name>
    <dbReference type="NCBI Taxonomy" id="94626"/>
    <lineage>
        <taxon>Bacteria</taxon>
        <taxon>Pseudomonadati</taxon>
        <taxon>Pseudomonadota</taxon>
        <taxon>Alphaproteobacteria</taxon>
        <taxon>Hyphomicrobiales</taxon>
        <taxon>Brucellaceae</taxon>
        <taxon>Brucella/Ochrobactrum group</taxon>
        <taxon>Brucella</taxon>
    </lineage>
</organism>
<reference evidence="1 2" key="1">
    <citation type="submission" date="2020-04" db="EMBL/GenBank/DDBJ databases">
        <title>Whole genome sequencing of clinical and environmental type strains of Ochrobactrum.</title>
        <authorList>
            <person name="Dharne M."/>
        </authorList>
    </citation>
    <scope>NUCLEOTIDE SEQUENCE [LARGE SCALE GENOMIC DNA]</scope>
    <source>
        <strain evidence="1 2">DSM 13340</strain>
    </source>
</reference>
<sequence length="50" mass="5099">MNAIQGGKGTLPRALDQILDQIGAVVVVVRVAEGENDAETLANILGGVDP</sequence>
<evidence type="ECO:0000313" key="1">
    <source>
        <dbReference type="EMBL" id="NKW09403.1"/>
    </source>
</evidence>
<dbReference type="EMBL" id="JAAXZB010000001">
    <property type="protein sequence ID" value="NKW09403.1"/>
    <property type="molecule type" value="Genomic_DNA"/>
</dbReference>
<accession>A0A7X6FSC1</accession>
<protein>
    <submittedName>
        <fullName evidence="1">Uncharacterized protein</fullName>
    </submittedName>
</protein>
<gene>
    <name evidence="1" type="ORF">HGG76_05760</name>
</gene>
<name>A0A7X6FSC1_9HYPH</name>